<feature type="binding site" evidence="2">
    <location>
        <position position="151"/>
    </location>
    <ligand>
        <name>Zn(2+)</name>
        <dbReference type="ChEBI" id="CHEBI:29105"/>
    </ligand>
</feature>
<dbReference type="PANTHER" id="PTHR11002:SF79">
    <property type="entry name" value="CARBONIC ANHYDRASE 2"/>
    <property type="match status" value="1"/>
</dbReference>
<proteinExistence type="inferred from homology"/>
<dbReference type="InterPro" id="IPR036874">
    <property type="entry name" value="Carbonic_anhydrase_sf"/>
</dbReference>
<keyword evidence="3" id="KW-0732">Signal</keyword>
<dbReference type="STRING" id="1420851.AU255_00345"/>
<evidence type="ECO:0000313" key="5">
    <source>
        <dbReference type="Proteomes" id="UP000191980"/>
    </source>
</evidence>
<evidence type="ECO:0000256" key="1">
    <source>
        <dbReference type="ARBA" id="ARBA00006217"/>
    </source>
</evidence>
<feature type="binding site" evidence="2">
    <location>
        <position position="148"/>
    </location>
    <ligand>
        <name>Zn(2+)</name>
        <dbReference type="ChEBI" id="CHEBI:29105"/>
    </ligand>
</feature>
<reference evidence="4 5" key="1">
    <citation type="submission" date="2015-12" db="EMBL/GenBank/DDBJ databases">
        <authorList>
            <person name="Shamseldin A."/>
            <person name="Moawad H."/>
            <person name="Abd El-Rahim W.M."/>
            <person name="Sadowsky M.J."/>
        </authorList>
    </citation>
    <scope>NUCLEOTIDE SEQUENCE [LARGE SCALE GENOMIC DNA]</scope>
    <source>
        <strain evidence="4 5">WF1</strain>
    </source>
</reference>
<dbReference type="Gene3D" id="3.40.1050.10">
    <property type="entry name" value="Carbonic anhydrase"/>
    <property type="match status" value="1"/>
</dbReference>
<sequence>MHNDQTSRLFLLSFFCLLFLGCSSKQTSTMAETKPVVATIVTQEQQNNLTPNDVISWLKAGNQRFVSGVVTNRDHSEQVRLAAFGQYPKGIILSCIDSRVPIEDVFDLGIGDVFVARVAGNFENTDILGSMEYACKVVGSKLVLVLGHEQCGAIKATINGVKLGNITSMLENIQPAVQHFDNYKGSKTSKNKEFVHMVAEQNVWDTIENIRLYSPILRDMEKSGQIKIIGGMYDMSTGVVHFYD</sequence>
<dbReference type="GO" id="GO:0008270">
    <property type="term" value="F:zinc ion binding"/>
    <property type="evidence" value="ECO:0007669"/>
    <property type="project" value="InterPro"/>
</dbReference>
<organism evidence="4 5">
    <name type="scientific">Methyloprofundus sedimenti</name>
    <dbReference type="NCBI Taxonomy" id="1420851"/>
    <lineage>
        <taxon>Bacteria</taxon>
        <taxon>Pseudomonadati</taxon>
        <taxon>Pseudomonadota</taxon>
        <taxon>Gammaproteobacteria</taxon>
        <taxon>Methylococcales</taxon>
        <taxon>Methylococcaceae</taxon>
        <taxon>Methyloprofundus</taxon>
    </lineage>
</organism>
<comment type="similarity">
    <text evidence="1">Belongs to the beta-class carbonic anhydrase family.</text>
</comment>
<comment type="cofactor">
    <cofactor evidence="2">
        <name>Zn(2+)</name>
        <dbReference type="ChEBI" id="CHEBI:29105"/>
    </cofactor>
    <text evidence="2">Binds 1 zinc ion per subunit.</text>
</comment>
<feature type="chain" id="PRO_5012438472" evidence="3">
    <location>
        <begin position="32"/>
        <end position="244"/>
    </location>
</feature>
<name>A0A1V8M4B1_9GAMM</name>
<evidence type="ECO:0000256" key="3">
    <source>
        <dbReference type="SAM" id="SignalP"/>
    </source>
</evidence>
<dbReference type="AlphaFoldDB" id="A0A1V8M4B1"/>
<dbReference type="EMBL" id="LPUF01000001">
    <property type="protein sequence ID" value="OQK16400.1"/>
    <property type="molecule type" value="Genomic_DNA"/>
</dbReference>
<dbReference type="Pfam" id="PF00484">
    <property type="entry name" value="Pro_CA"/>
    <property type="match status" value="1"/>
</dbReference>
<dbReference type="GO" id="GO:0004089">
    <property type="term" value="F:carbonate dehydratase activity"/>
    <property type="evidence" value="ECO:0007669"/>
    <property type="project" value="InterPro"/>
</dbReference>
<dbReference type="PANTHER" id="PTHR11002">
    <property type="entry name" value="CARBONIC ANHYDRASE"/>
    <property type="match status" value="1"/>
</dbReference>
<dbReference type="SMART" id="SM00947">
    <property type="entry name" value="Pro_CA"/>
    <property type="match status" value="1"/>
</dbReference>
<dbReference type="InterPro" id="IPR001765">
    <property type="entry name" value="Carbonic_anhydrase"/>
</dbReference>
<protein>
    <submittedName>
        <fullName evidence="4">Carbonic anhydrase</fullName>
    </submittedName>
</protein>
<dbReference type="CDD" id="cd03378">
    <property type="entry name" value="beta_CA_cladeC"/>
    <property type="match status" value="1"/>
</dbReference>
<feature type="binding site" evidence="2">
    <location>
        <position position="95"/>
    </location>
    <ligand>
        <name>Zn(2+)</name>
        <dbReference type="ChEBI" id="CHEBI:29105"/>
    </ligand>
</feature>
<keyword evidence="2" id="KW-0479">Metal-binding</keyword>
<keyword evidence="5" id="KW-1185">Reference proteome</keyword>
<dbReference type="SUPFAM" id="SSF53056">
    <property type="entry name" value="beta-carbonic anhydrase, cab"/>
    <property type="match status" value="1"/>
</dbReference>
<dbReference type="NCBIfam" id="NF011765">
    <property type="entry name" value="PRK15219.1"/>
    <property type="match status" value="1"/>
</dbReference>
<keyword evidence="2" id="KW-0862">Zinc</keyword>
<evidence type="ECO:0000313" key="4">
    <source>
        <dbReference type="EMBL" id="OQK16400.1"/>
    </source>
</evidence>
<dbReference type="Proteomes" id="UP000191980">
    <property type="component" value="Unassembled WGS sequence"/>
</dbReference>
<dbReference type="OrthoDB" id="9769739at2"/>
<comment type="caution">
    <text evidence="4">The sequence shown here is derived from an EMBL/GenBank/DDBJ whole genome shotgun (WGS) entry which is preliminary data.</text>
</comment>
<accession>A0A1V8M4B1</accession>
<evidence type="ECO:0000256" key="2">
    <source>
        <dbReference type="PIRSR" id="PIRSR601765-1"/>
    </source>
</evidence>
<gene>
    <name evidence="4" type="ORF">AU255_00345</name>
</gene>
<feature type="signal peptide" evidence="3">
    <location>
        <begin position="1"/>
        <end position="31"/>
    </location>
</feature>
<feature type="binding site" evidence="2">
    <location>
        <position position="97"/>
    </location>
    <ligand>
        <name>Zn(2+)</name>
        <dbReference type="ChEBI" id="CHEBI:29105"/>
    </ligand>
</feature>